<dbReference type="PANTHER" id="PTHR28591">
    <property type="entry name" value="LATEXIN"/>
    <property type="match status" value="1"/>
</dbReference>
<dbReference type="InterPro" id="IPR009684">
    <property type="entry name" value="Latexin"/>
</dbReference>
<dbReference type="GeneTree" id="ENSGT00530000063813"/>
<accession>A0AAQ4RJG3</accession>
<dbReference type="PANTHER" id="PTHR28591:SF1">
    <property type="entry name" value="LATEXIN"/>
    <property type="match status" value="1"/>
</dbReference>
<protein>
    <recommendedName>
        <fullName evidence="5">Cystatin LXN-type domain-containing protein</fullName>
    </recommendedName>
</protein>
<dbReference type="Proteomes" id="UP000007635">
    <property type="component" value="Chromosome I"/>
</dbReference>
<keyword evidence="7" id="KW-1185">Reference proteome</keyword>
<evidence type="ECO:0000313" key="6">
    <source>
        <dbReference type="Ensembl" id="ENSGACP00000063906.1"/>
    </source>
</evidence>
<evidence type="ECO:0000256" key="2">
    <source>
        <dbReference type="ARBA" id="ARBA00022690"/>
    </source>
</evidence>
<dbReference type="FunFam" id="3.10.450.10:FF:000007">
    <property type="entry name" value="latexin"/>
    <property type="match status" value="1"/>
</dbReference>
<dbReference type="Pfam" id="PF06907">
    <property type="entry name" value="LXN"/>
    <property type="match status" value="1"/>
</dbReference>
<dbReference type="GO" id="GO:0008191">
    <property type="term" value="F:metalloendopeptidase inhibitor activity"/>
    <property type="evidence" value="ECO:0007669"/>
    <property type="project" value="UniProtKB-UniRule"/>
</dbReference>
<organism evidence="6 7">
    <name type="scientific">Gasterosteus aculeatus aculeatus</name>
    <name type="common">three-spined stickleback</name>
    <dbReference type="NCBI Taxonomy" id="481459"/>
    <lineage>
        <taxon>Eukaryota</taxon>
        <taxon>Metazoa</taxon>
        <taxon>Chordata</taxon>
        <taxon>Craniata</taxon>
        <taxon>Vertebrata</taxon>
        <taxon>Euteleostomi</taxon>
        <taxon>Actinopterygii</taxon>
        <taxon>Neopterygii</taxon>
        <taxon>Teleostei</taxon>
        <taxon>Neoteleostei</taxon>
        <taxon>Acanthomorphata</taxon>
        <taxon>Eupercaria</taxon>
        <taxon>Perciformes</taxon>
        <taxon>Cottioidei</taxon>
        <taxon>Gasterosteales</taxon>
        <taxon>Gasterosteidae</taxon>
        <taxon>Gasterosteus</taxon>
    </lineage>
</organism>
<feature type="domain" description="Cystatin LXN-type" evidence="5">
    <location>
        <begin position="106"/>
        <end position="205"/>
    </location>
</feature>
<dbReference type="AlphaFoldDB" id="A0AAQ4RJG3"/>
<keyword evidence="2 4" id="KW-0646">Protease inhibitor</keyword>
<keyword evidence="3" id="KW-0677">Repeat</keyword>
<comment type="similarity">
    <text evidence="1 4">Belongs to the protease inhibitor I47 (latexin) family.</text>
</comment>
<evidence type="ECO:0000256" key="1">
    <source>
        <dbReference type="ARBA" id="ARBA00010083"/>
    </source>
</evidence>
<dbReference type="GO" id="GO:0005615">
    <property type="term" value="C:extracellular space"/>
    <property type="evidence" value="ECO:0007669"/>
    <property type="project" value="TreeGrafter"/>
</dbReference>
<reference evidence="6" key="3">
    <citation type="submission" date="2025-09" db="UniProtKB">
        <authorList>
            <consortium name="Ensembl"/>
        </authorList>
    </citation>
    <scope>IDENTIFICATION</scope>
</reference>
<name>A0AAQ4RJG3_GASAC</name>
<dbReference type="SUPFAM" id="SSF54403">
    <property type="entry name" value="Cystatin/monellin"/>
    <property type="match status" value="2"/>
</dbReference>
<dbReference type="InterPro" id="IPR046350">
    <property type="entry name" value="Cystatin_sf"/>
</dbReference>
<dbReference type="GeneID" id="120826249"/>
<feature type="domain" description="Cystatin LXN-type" evidence="5">
    <location>
        <begin position="224"/>
        <end position="329"/>
    </location>
</feature>
<evidence type="ECO:0000313" key="7">
    <source>
        <dbReference type="Proteomes" id="UP000007635"/>
    </source>
</evidence>
<reference evidence="6 7" key="1">
    <citation type="journal article" date="2021" name="G3 (Bethesda)">
        <title>Improved contiguity of the threespine stickleback genome using long-read sequencing.</title>
        <authorList>
            <person name="Nath S."/>
            <person name="Shaw D.E."/>
            <person name="White M.A."/>
        </authorList>
    </citation>
    <scope>NUCLEOTIDE SEQUENCE [LARGE SCALE GENOMIC DNA]</scope>
    <source>
        <strain evidence="6 7">Lake Benthic</strain>
    </source>
</reference>
<dbReference type="RefSeq" id="XP_040044309.1">
    <property type="nucleotide sequence ID" value="XM_040188375.1"/>
</dbReference>
<evidence type="ECO:0000259" key="5">
    <source>
        <dbReference type="PROSITE" id="PS52033"/>
    </source>
</evidence>
<dbReference type="Ensembl" id="ENSGACT00000048718.1">
    <property type="protein sequence ID" value="ENSGACP00000063906.1"/>
    <property type="gene ID" value="ENSGACG00000025367.1"/>
</dbReference>
<proteinExistence type="inferred from homology"/>
<dbReference type="PROSITE" id="PS52033">
    <property type="entry name" value="CYSTATIN_LXN"/>
    <property type="match status" value="2"/>
</dbReference>
<evidence type="ECO:0000256" key="3">
    <source>
        <dbReference type="ARBA" id="ARBA00022737"/>
    </source>
</evidence>
<reference evidence="6" key="2">
    <citation type="submission" date="2025-08" db="UniProtKB">
        <authorList>
            <consortium name="Ensembl"/>
        </authorList>
    </citation>
    <scope>IDENTIFICATION</scope>
</reference>
<dbReference type="Gene3D" id="3.10.450.10">
    <property type="match status" value="2"/>
</dbReference>
<evidence type="ECO:0000256" key="4">
    <source>
        <dbReference type="PROSITE-ProRule" id="PRU01377"/>
    </source>
</evidence>
<dbReference type="InterPro" id="IPR049897">
    <property type="entry name" value="CYSTATIN_LXN"/>
</dbReference>
<sequence length="334" mass="36953">MIWTVSTFCSHLFCYINATLTGGAFPFLRSFTPVVFSSIVVLQPPAMSPSIIIVLAVLTGVTGSPSVATSPAAVDATAHPNSVVEETEIFGWQVSVEKEAEEDAMATGELNPNHYPAQRAAKVVQHYLNVQYGSPFRLFGLHKVHSGNAEDVADSGRKYQLEISVQEIINNTTEKCSAELLFGRAGEQRSSQVQVSCEELLKTSTDAQEDALFRKYQMNQSLLSAENLPDSYGHMEPDHQPLWHLGIVASSSVMLKESTENTLYNMAQVANIIQLASDNKQVKFDCHVLLHEMVSQEIIHWKLLFTWSPPDGVKVLQMEKLPHCHDCKVPPNTN</sequence>
<dbReference type="CTD" id="56925"/>